<dbReference type="AlphaFoldDB" id="A0A537IX21"/>
<name>A0A537IX21_9BACT</name>
<evidence type="ECO:0000313" key="2">
    <source>
        <dbReference type="Proteomes" id="UP000318834"/>
    </source>
</evidence>
<organism evidence="1 2">
    <name type="scientific">Candidatus Segetimicrobium genomatis</name>
    <dbReference type="NCBI Taxonomy" id="2569760"/>
    <lineage>
        <taxon>Bacteria</taxon>
        <taxon>Bacillati</taxon>
        <taxon>Candidatus Sysuimicrobiota</taxon>
        <taxon>Candidatus Sysuimicrobiia</taxon>
        <taxon>Candidatus Sysuimicrobiales</taxon>
        <taxon>Candidatus Segetimicrobiaceae</taxon>
        <taxon>Candidatus Segetimicrobium</taxon>
    </lineage>
</organism>
<comment type="caution">
    <text evidence="1">The sequence shown here is derived from an EMBL/GenBank/DDBJ whole genome shotgun (WGS) entry which is preliminary data.</text>
</comment>
<dbReference type="Proteomes" id="UP000318834">
    <property type="component" value="Unassembled WGS sequence"/>
</dbReference>
<dbReference type="EMBL" id="VBAP01000038">
    <property type="protein sequence ID" value="TMI75871.1"/>
    <property type="molecule type" value="Genomic_DNA"/>
</dbReference>
<proteinExistence type="predicted"/>
<gene>
    <name evidence="1" type="ORF">E6H05_05555</name>
</gene>
<evidence type="ECO:0008006" key="3">
    <source>
        <dbReference type="Google" id="ProtNLM"/>
    </source>
</evidence>
<reference evidence="1 2" key="1">
    <citation type="journal article" date="2019" name="Nat. Microbiol.">
        <title>Mediterranean grassland soil C-N compound turnover is dependent on rainfall and depth, and is mediated by genomically divergent microorganisms.</title>
        <authorList>
            <person name="Diamond S."/>
            <person name="Andeer P.F."/>
            <person name="Li Z."/>
            <person name="Crits-Christoph A."/>
            <person name="Burstein D."/>
            <person name="Anantharaman K."/>
            <person name="Lane K.R."/>
            <person name="Thomas B.C."/>
            <person name="Pan C."/>
            <person name="Northen T.R."/>
            <person name="Banfield J.F."/>
        </authorList>
    </citation>
    <scope>NUCLEOTIDE SEQUENCE [LARGE SCALE GENOMIC DNA]</scope>
    <source>
        <strain evidence="1">NP_8</strain>
    </source>
</reference>
<sequence length="193" mass="21402">MAPQRPGRVLGGRRNRPANSPPMRLWLAAFVVLLLGACAPSAPAGLVEVHDERGFTVRYPQRWTQVRRDDAVWFVPAGADRIPDIAEFIVVVTRASAGRLDDPAIRRTVFELLPVQGVSGFQQDTRTTTETLWYKFEVTGASGGQEWASVGVLVSGAARYHVVVCAKPLLKWRDGQKQCDEVVRRFQPGDLNH</sequence>
<accession>A0A537IX21</accession>
<evidence type="ECO:0000313" key="1">
    <source>
        <dbReference type="EMBL" id="TMI75871.1"/>
    </source>
</evidence>
<protein>
    <recommendedName>
        <fullName evidence="3">PsbP C-terminal domain-containing protein</fullName>
    </recommendedName>
</protein>